<dbReference type="RefSeq" id="XP_002739465.1">
    <property type="nucleotide sequence ID" value="XM_002739419.2"/>
</dbReference>
<dbReference type="SMART" id="SM00216">
    <property type="entry name" value="VWD"/>
    <property type="match status" value="1"/>
</dbReference>
<dbReference type="PANTHER" id="PTHR11339">
    <property type="entry name" value="EXTRACELLULAR MATRIX GLYCOPROTEIN RELATED"/>
    <property type="match status" value="1"/>
</dbReference>
<dbReference type="PROSITE" id="PS51233">
    <property type="entry name" value="VWFD"/>
    <property type="match status" value="1"/>
</dbReference>
<dbReference type="GeneID" id="100376743"/>
<reference evidence="5" key="1">
    <citation type="submission" date="2025-08" db="UniProtKB">
        <authorList>
            <consortium name="RefSeq"/>
        </authorList>
    </citation>
    <scope>IDENTIFICATION</scope>
    <source>
        <tissue evidence="5">Testes</tissue>
    </source>
</reference>
<sequence length="198" mass="22298">MKAHYHTFDGVRYSFKGICTYLLMKENVTDPRFHVWANHASVTENGRTSVMVKSVDVDVNGVAIELQQGNGKLMVNGADIRPELENNGHYEIDGIEFSFVKNQNRIRVSVTGTFQVDWNGKGHIIIELDKSMIGNEKEGGKVIGLLGNANGVREDELIEQLYDGTYRVMSKLEAGEKPTMEEMIRFGISWIKDCQEVV</sequence>
<proteinExistence type="predicted"/>
<evidence type="ECO:0000259" key="3">
    <source>
        <dbReference type="PROSITE" id="PS51233"/>
    </source>
</evidence>
<evidence type="ECO:0000313" key="5">
    <source>
        <dbReference type="RefSeq" id="XP_002739465.1"/>
    </source>
</evidence>
<organism evidence="4 5">
    <name type="scientific">Saccoglossus kowalevskii</name>
    <name type="common">Acorn worm</name>
    <dbReference type="NCBI Taxonomy" id="10224"/>
    <lineage>
        <taxon>Eukaryota</taxon>
        <taxon>Metazoa</taxon>
        <taxon>Hemichordata</taxon>
        <taxon>Enteropneusta</taxon>
        <taxon>Harrimaniidae</taxon>
        <taxon>Saccoglossus</taxon>
    </lineage>
</organism>
<dbReference type="Pfam" id="PF00094">
    <property type="entry name" value="VWD"/>
    <property type="match status" value="1"/>
</dbReference>
<evidence type="ECO:0000256" key="2">
    <source>
        <dbReference type="ARBA" id="ARBA00023180"/>
    </source>
</evidence>
<dbReference type="InterPro" id="IPR001846">
    <property type="entry name" value="VWF_type-D"/>
</dbReference>
<dbReference type="PANTHER" id="PTHR11339:SF386">
    <property type="entry name" value="HEMOLECTIN, ISOFORM A"/>
    <property type="match status" value="1"/>
</dbReference>
<accession>A0ABM0GXE8</accession>
<keyword evidence="2" id="KW-0325">Glycoprotein</keyword>
<keyword evidence="4" id="KW-1185">Reference proteome</keyword>
<protein>
    <submittedName>
        <fullName evidence="5">von Willebrand factor-like</fullName>
    </submittedName>
</protein>
<keyword evidence="1" id="KW-1015">Disulfide bond</keyword>
<name>A0ABM0GXE8_SACKO</name>
<evidence type="ECO:0000313" key="4">
    <source>
        <dbReference type="Proteomes" id="UP000694865"/>
    </source>
</evidence>
<feature type="domain" description="VWFD" evidence="3">
    <location>
        <begin position="1"/>
        <end position="195"/>
    </location>
</feature>
<dbReference type="InterPro" id="IPR050780">
    <property type="entry name" value="Mucin_vWF_Thrombospondin_sf"/>
</dbReference>
<dbReference type="Proteomes" id="UP000694865">
    <property type="component" value="Unplaced"/>
</dbReference>
<gene>
    <name evidence="5" type="primary">LOC100376743</name>
</gene>
<evidence type="ECO:0000256" key="1">
    <source>
        <dbReference type="ARBA" id="ARBA00023157"/>
    </source>
</evidence>